<accession>A0AAD4TK02</accession>
<evidence type="ECO:0000256" key="9">
    <source>
        <dbReference type="ARBA" id="ARBA00023242"/>
    </source>
</evidence>
<feature type="compositionally biased region" description="Low complexity" evidence="10">
    <location>
        <begin position="256"/>
        <end position="270"/>
    </location>
</feature>
<evidence type="ECO:0000256" key="2">
    <source>
        <dbReference type="ARBA" id="ARBA00022723"/>
    </source>
</evidence>
<keyword evidence="6" id="KW-0238">DNA-binding</keyword>
<dbReference type="Pfam" id="PF04770">
    <property type="entry name" value="ZF-HD_dimer"/>
    <property type="match status" value="1"/>
</dbReference>
<evidence type="ECO:0000256" key="5">
    <source>
        <dbReference type="ARBA" id="ARBA00023015"/>
    </source>
</evidence>
<feature type="compositionally biased region" description="Low complexity" evidence="10">
    <location>
        <begin position="210"/>
        <end position="220"/>
    </location>
</feature>
<evidence type="ECO:0000313" key="12">
    <source>
        <dbReference type="EMBL" id="KAI3960183.1"/>
    </source>
</evidence>
<keyword evidence="7" id="KW-0371">Homeobox</keyword>
<comment type="subcellular location">
    <subcellularLocation>
        <location evidence="1">Nucleus</location>
    </subcellularLocation>
</comment>
<feature type="compositionally biased region" description="Basic residues" evidence="10">
    <location>
        <begin position="170"/>
        <end position="180"/>
    </location>
</feature>
<dbReference type="NCBIfam" id="TIGR01566">
    <property type="entry name" value="ZF_HD_prot_N"/>
    <property type="match status" value="1"/>
</dbReference>
<keyword evidence="9" id="KW-0539">Nucleus</keyword>
<keyword evidence="2" id="KW-0479">Metal-binding</keyword>
<keyword evidence="13" id="KW-1185">Reference proteome</keyword>
<dbReference type="Proteomes" id="UP001202328">
    <property type="component" value="Unassembled WGS sequence"/>
</dbReference>
<sequence length="393" mass="44322">MNLSMVPYSKQVMMVGGDQDNNKKGSSSNEVIDIKPVVEEINCNDSRRFGIINLAEPSLLEPIVVKPVTSNNSNMKQHHHHSSKFQVKYKECMKNHAASIGGHANDGCGEFMQEADQDNNNNNNARSLRCAACGCHRNFHRKEIHGSGFVDHLQQQPIVNYNGTNPRYEKTKKHHHHHQSRGGFNSLPSLSLPQVHNNNQQFLVQHRSSKNNSPINNNNIRDALFGDDDDNTTTMDYNNEDRRSETPEERVGMMRNGGSSSNNNHNGSSNKRFRTKFSQEQKDKMLDFADKIGWRIQKQDDNALNQFCLEIGVKRQVLKVWMHNNKNTLRKPQQLLGTSSSSVALPTSSSVPAAAPVVMQLQSPPSPSSPAAQHHQHHHHHHHQQHPRSINGV</sequence>
<name>A0AAD4TK02_9MAGN</name>
<proteinExistence type="predicted"/>
<dbReference type="GO" id="GO:0005634">
    <property type="term" value="C:nucleus"/>
    <property type="evidence" value="ECO:0007669"/>
    <property type="project" value="UniProtKB-SubCell"/>
</dbReference>
<dbReference type="SUPFAM" id="SSF46689">
    <property type="entry name" value="Homeodomain-like"/>
    <property type="match status" value="1"/>
</dbReference>
<dbReference type="InterPro" id="IPR006456">
    <property type="entry name" value="ZF_HD_homeobox_Cys/His_dimer"/>
</dbReference>
<dbReference type="GO" id="GO:0003700">
    <property type="term" value="F:DNA-binding transcription factor activity"/>
    <property type="evidence" value="ECO:0007669"/>
    <property type="project" value="TreeGrafter"/>
</dbReference>
<evidence type="ECO:0000256" key="10">
    <source>
        <dbReference type="SAM" id="MobiDB-lite"/>
    </source>
</evidence>
<feature type="region of interest" description="Disordered" evidence="10">
    <location>
        <begin position="360"/>
        <end position="393"/>
    </location>
</feature>
<protein>
    <recommendedName>
        <fullName evidence="11">ZF-HD dimerization-type domain-containing protein</fullName>
    </recommendedName>
</protein>
<evidence type="ECO:0000256" key="4">
    <source>
        <dbReference type="ARBA" id="ARBA00022833"/>
    </source>
</evidence>
<feature type="region of interest" description="Disordered" evidence="10">
    <location>
        <begin position="160"/>
        <end position="193"/>
    </location>
</feature>
<keyword evidence="5" id="KW-0805">Transcription regulation</keyword>
<evidence type="ECO:0000256" key="7">
    <source>
        <dbReference type="ARBA" id="ARBA00023155"/>
    </source>
</evidence>
<evidence type="ECO:0000259" key="11">
    <source>
        <dbReference type="PROSITE" id="PS51523"/>
    </source>
</evidence>
<dbReference type="GO" id="GO:0050793">
    <property type="term" value="P:regulation of developmental process"/>
    <property type="evidence" value="ECO:0007669"/>
    <property type="project" value="TreeGrafter"/>
</dbReference>
<gene>
    <name evidence="12" type="ORF">MKW98_016907</name>
</gene>
<evidence type="ECO:0000313" key="13">
    <source>
        <dbReference type="Proteomes" id="UP001202328"/>
    </source>
</evidence>
<evidence type="ECO:0000256" key="6">
    <source>
        <dbReference type="ARBA" id="ARBA00023125"/>
    </source>
</evidence>
<feature type="compositionally biased region" description="Basic residues" evidence="10">
    <location>
        <begin position="374"/>
        <end position="386"/>
    </location>
</feature>
<dbReference type="PANTHER" id="PTHR31948">
    <property type="entry name" value="ZINC-FINGER HOMEODOMAIN PROTEIN 2"/>
    <property type="match status" value="1"/>
</dbReference>
<keyword evidence="8" id="KW-0804">Transcription</keyword>
<dbReference type="AlphaFoldDB" id="A0AAD4TK02"/>
<feature type="compositionally biased region" description="Basic and acidic residues" evidence="10">
    <location>
        <begin position="239"/>
        <end position="252"/>
    </location>
</feature>
<feature type="region of interest" description="Disordered" evidence="10">
    <location>
        <begin position="207"/>
        <end position="271"/>
    </location>
</feature>
<dbReference type="GO" id="GO:0000976">
    <property type="term" value="F:transcription cis-regulatory region binding"/>
    <property type="evidence" value="ECO:0007669"/>
    <property type="project" value="TreeGrafter"/>
</dbReference>
<evidence type="ECO:0000256" key="1">
    <source>
        <dbReference type="ARBA" id="ARBA00004123"/>
    </source>
</evidence>
<comment type="caution">
    <text evidence="12">The sequence shown here is derived from an EMBL/GenBank/DDBJ whole genome shotgun (WGS) entry which is preliminary data.</text>
</comment>
<feature type="domain" description="ZF-HD dimerization-type" evidence="11">
    <location>
        <begin position="89"/>
        <end position="143"/>
    </location>
</feature>
<dbReference type="Gene3D" id="1.10.10.60">
    <property type="entry name" value="Homeodomain-like"/>
    <property type="match status" value="1"/>
</dbReference>
<evidence type="ECO:0000256" key="3">
    <source>
        <dbReference type="ARBA" id="ARBA00022771"/>
    </source>
</evidence>
<reference evidence="12" key="1">
    <citation type="submission" date="2022-04" db="EMBL/GenBank/DDBJ databases">
        <title>A functionally conserved STORR gene fusion in Papaver species that diverged 16.8 million years ago.</title>
        <authorList>
            <person name="Catania T."/>
        </authorList>
    </citation>
    <scope>NUCLEOTIDE SEQUENCE</scope>
    <source>
        <strain evidence="12">S-188037</strain>
    </source>
</reference>
<organism evidence="12 13">
    <name type="scientific">Papaver atlanticum</name>
    <dbReference type="NCBI Taxonomy" id="357466"/>
    <lineage>
        <taxon>Eukaryota</taxon>
        <taxon>Viridiplantae</taxon>
        <taxon>Streptophyta</taxon>
        <taxon>Embryophyta</taxon>
        <taxon>Tracheophyta</taxon>
        <taxon>Spermatophyta</taxon>
        <taxon>Magnoliopsida</taxon>
        <taxon>Ranunculales</taxon>
        <taxon>Papaveraceae</taxon>
        <taxon>Papaveroideae</taxon>
        <taxon>Papaver</taxon>
    </lineage>
</organism>
<keyword evidence="4" id="KW-0862">Zinc</keyword>
<dbReference type="InterPro" id="IPR006455">
    <property type="entry name" value="Homeodomain_ZF_HD"/>
</dbReference>
<dbReference type="InterPro" id="IPR009057">
    <property type="entry name" value="Homeodomain-like_sf"/>
</dbReference>
<dbReference type="PANTHER" id="PTHR31948:SF128">
    <property type="entry name" value="ZINC-FINGER HOMEODOMAIN PROTEIN 8"/>
    <property type="match status" value="1"/>
</dbReference>
<dbReference type="EMBL" id="JAJJMB010000948">
    <property type="protein sequence ID" value="KAI3960183.1"/>
    <property type="molecule type" value="Genomic_DNA"/>
</dbReference>
<dbReference type="FunFam" id="1.10.10.60:FF:000257">
    <property type="entry name" value="Zinc-finger homeodomain protein 2"/>
    <property type="match status" value="1"/>
</dbReference>
<keyword evidence="3" id="KW-0863">Zinc-finger</keyword>
<evidence type="ECO:0000256" key="8">
    <source>
        <dbReference type="ARBA" id="ARBA00023163"/>
    </source>
</evidence>
<dbReference type="PROSITE" id="PS51523">
    <property type="entry name" value="ZF_HD_DIMER"/>
    <property type="match status" value="1"/>
</dbReference>
<feature type="compositionally biased region" description="Polar residues" evidence="10">
    <location>
        <begin position="182"/>
        <end position="193"/>
    </location>
</feature>
<dbReference type="GO" id="GO:0008270">
    <property type="term" value="F:zinc ion binding"/>
    <property type="evidence" value="ECO:0007669"/>
    <property type="project" value="UniProtKB-KW"/>
</dbReference>
<dbReference type="NCBIfam" id="TIGR01565">
    <property type="entry name" value="homeo_ZF_HD"/>
    <property type="match status" value="1"/>
</dbReference>